<comment type="caution">
    <text evidence="6">The sequence shown here is derived from an EMBL/GenBank/DDBJ whole genome shotgun (WGS) entry which is preliminary data.</text>
</comment>
<dbReference type="InterPro" id="IPR003759">
    <property type="entry name" value="Cbl-bd_cap"/>
</dbReference>
<dbReference type="SUPFAM" id="SSF47644">
    <property type="entry name" value="Methionine synthase domain"/>
    <property type="match status" value="1"/>
</dbReference>
<keyword evidence="7" id="KW-1185">Reference proteome</keyword>
<dbReference type="AlphaFoldDB" id="A0A4Z0R2M1"/>
<evidence type="ECO:0000259" key="4">
    <source>
        <dbReference type="PROSITE" id="PS51332"/>
    </source>
</evidence>
<dbReference type="InterPro" id="IPR036594">
    <property type="entry name" value="Meth_synthase_dom"/>
</dbReference>
<feature type="domain" description="B12-binding" evidence="4">
    <location>
        <begin position="95"/>
        <end position="219"/>
    </location>
</feature>
<comment type="similarity">
    <text evidence="1">Belongs to the methylamine corrinoid protein family.</text>
</comment>
<organism evidence="6 7">
    <name type="scientific">Desulfosporosinus fructosivorans</name>
    <dbReference type="NCBI Taxonomy" id="2018669"/>
    <lineage>
        <taxon>Bacteria</taxon>
        <taxon>Bacillati</taxon>
        <taxon>Bacillota</taxon>
        <taxon>Clostridia</taxon>
        <taxon>Eubacteriales</taxon>
        <taxon>Desulfitobacteriaceae</taxon>
        <taxon>Desulfosporosinus</taxon>
    </lineage>
</organism>
<name>A0A4Z0R2M1_9FIRM</name>
<dbReference type="PROSITE" id="PS51332">
    <property type="entry name" value="B12_BINDING"/>
    <property type="match status" value="1"/>
</dbReference>
<dbReference type="CDD" id="cd02070">
    <property type="entry name" value="corrinoid_protein_B12-BD"/>
    <property type="match status" value="1"/>
</dbReference>
<dbReference type="PROSITE" id="PS51337">
    <property type="entry name" value="B12_BINDING_NTER"/>
    <property type="match status" value="1"/>
</dbReference>
<evidence type="ECO:0000259" key="5">
    <source>
        <dbReference type="PROSITE" id="PS51337"/>
    </source>
</evidence>
<evidence type="ECO:0000256" key="3">
    <source>
        <dbReference type="ARBA" id="ARBA00023285"/>
    </source>
</evidence>
<dbReference type="FunFam" id="3.40.50.280:FF:000003">
    <property type="entry name" value="Dimethylamine methyltransferase corrinoid protein"/>
    <property type="match status" value="1"/>
</dbReference>
<evidence type="ECO:0000313" key="6">
    <source>
        <dbReference type="EMBL" id="TGE36237.1"/>
    </source>
</evidence>
<dbReference type="GO" id="GO:0031419">
    <property type="term" value="F:cobalamin binding"/>
    <property type="evidence" value="ECO:0007669"/>
    <property type="project" value="InterPro"/>
</dbReference>
<feature type="domain" description="B12-binding N-terminal" evidence="5">
    <location>
        <begin position="1"/>
        <end position="93"/>
    </location>
</feature>
<keyword evidence="3" id="KW-0170">Cobalt</keyword>
<dbReference type="Gene3D" id="1.10.1240.10">
    <property type="entry name" value="Methionine synthase domain"/>
    <property type="match status" value="1"/>
</dbReference>
<evidence type="ECO:0000256" key="2">
    <source>
        <dbReference type="ARBA" id="ARBA00022723"/>
    </source>
</evidence>
<dbReference type="PANTHER" id="PTHR45833">
    <property type="entry name" value="METHIONINE SYNTHASE"/>
    <property type="match status" value="1"/>
</dbReference>
<dbReference type="RefSeq" id="WP_135549983.1">
    <property type="nucleotide sequence ID" value="NZ_SPQQ01000008.1"/>
</dbReference>
<dbReference type="SMART" id="SM01018">
    <property type="entry name" value="B12-binding_2"/>
    <property type="match status" value="1"/>
</dbReference>
<dbReference type="GO" id="GO:0050667">
    <property type="term" value="P:homocysteine metabolic process"/>
    <property type="evidence" value="ECO:0007669"/>
    <property type="project" value="TreeGrafter"/>
</dbReference>
<dbReference type="GO" id="GO:0008705">
    <property type="term" value="F:methionine synthase activity"/>
    <property type="evidence" value="ECO:0007669"/>
    <property type="project" value="TreeGrafter"/>
</dbReference>
<evidence type="ECO:0000313" key="7">
    <source>
        <dbReference type="Proteomes" id="UP000298460"/>
    </source>
</evidence>
<keyword evidence="2" id="KW-0479">Metal-binding</keyword>
<reference evidence="6 7" key="1">
    <citation type="submission" date="2019-03" db="EMBL/GenBank/DDBJ databases">
        <title>Draft Genome Sequence of Desulfosporosinus fructosivorans Strain 63.6F, Isolated from Marine Sediment in the Baltic Sea.</title>
        <authorList>
            <person name="Hausmann B."/>
            <person name="Vandieken V."/>
            <person name="Pjevac P."/>
            <person name="Schreck K."/>
            <person name="Herbold C.W."/>
            <person name="Loy A."/>
        </authorList>
    </citation>
    <scope>NUCLEOTIDE SEQUENCE [LARGE SCALE GENOMIC DNA]</scope>
    <source>
        <strain evidence="6 7">63.6F</strain>
    </source>
</reference>
<proteinExistence type="inferred from homology"/>
<dbReference type="GO" id="GO:0005829">
    <property type="term" value="C:cytosol"/>
    <property type="evidence" value="ECO:0007669"/>
    <property type="project" value="TreeGrafter"/>
</dbReference>
<evidence type="ECO:0000256" key="1">
    <source>
        <dbReference type="ARBA" id="ARBA00010854"/>
    </source>
</evidence>
<sequence>MAKSKEELIQQLSDCVFEMEDDDVADVAKEYIEEGYEALDGVLRGLVDGMNRAGQMYEEEEYFVTDLLVCSDAMYNGLEVLKPHLPLEKDTGAVNYKCVIGVVEGDTHDIGKNLVRIMLETAGFEMYDLGRDVPLTSFVEKAKDVEAQLICLSTLMTTTMPGMKEVVDMLEKEGLKDKVKVMIGGGPISQAYCDQIKADGYAVNAISAVSLAKKLVGMV</sequence>
<accession>A0A4Z0R2M1</accession>
<dbReference type="EMBL" id="SPQQ01000008">
    <property type="protein sequence ID" value="TGE36237.1"/>
    <property type="molecule type" value="Genomic_DNA"/>
</dbReference>
<dbReference type="GO" id="GO:0046653">
    <property type="term" value="P:tetrahydrofolate metabolic process"/>
    <property type="evidence" value="ECO:0007669"/>
    <property type="project" value="TreeGrafter"/>
</dbReference>
<dbReference type="Gene3D" id="3.40.50.280">
    <property type="entry name" value="Cobalamin-binding domain"/>
    <property type="match status" value="1"/>
</dbReference>
<dbReference type="Proteomes" id="UP000298460">
    <property type="component" value="Unassembled WGS sequence"/>
</dbReference>
<gene>
    <name evidence="6" type="ORF">E4K67_20005</name>
</gene>
<dbReference type="PANTHER" id="PTHR45833:SF1">
    <property type="entry name" value="METHIONINE SYNTHASE"/>
    <property type="match status" value="1"/>
</dbReference>
<dbReference type="Pfam" id="PF02607">
    <property type="entry name" value="B12-binding_2"/>
    <property type="match status" value="1"/>
</dbReference>
<dbReference type="InterPro" id="IPR050554">
    <property type="entry name" value="Met_Synthase/Corrinoid"/>
</dbReference>
<dbReference type="InterPro" id="IPR006158">
    <property type="entry name" value="Cobalamin-bd"/>
</dbReference>
<dbReference type="InterPro" id="IPR036724">
    <property type="entry name" value="Cobalamin-bd_sf"/>
</dbReference>
<protein>
    <submittedName>
        <fullName evidence="6">Cobalamin-binding protein</fullName>
    </submittedName>
</protein>
<dbReference type="GO" id="GO:0046872">
    <property type="term" value="F:metal ion binding"/>
    <property type="evidence" value="ECO:0007669"/>
    <property type="project" value="UniProtKB-KW"/>
</dbReference>
<dbReference type="OrthoDB" id="9783599at2"/>
<dbReference type="Pfam" id="PF02310">
    <property type="entry name" value="B12-binding"/>
    <property type="match status" value="1"/>
</dbReference>
<dbReference type="SUPFAM" id="SSF52242">
    <property type="entry name" value="Cobalamin (vitamin B12)-binding domain"/>
    <property type="match status" value="1"/>
</dbReference>